<dbReference type="Proteomes" id="UP000249526">
    <property type="component" value="Unassembled WGS sequence"/>
</dbReference>
<proteinExistence type="predicted"/>
<evidence type="ECO:0000256" key="1">
    <source>
        <dbReference type="SAM" id="MobiDB-lite"/>
    </source>
</evidence>
<feature type="region of interest" description="Disordered" evidence="1">
    <location>
        <begin position="35"/>
        <end position="54"/>
    </location>
</feature>
<dbReference type="GeneID" id="37163318"/>
<dbReference type="RefSeq" id="XP_025516192.1">
    <property type="nucleotide sequence ID" value="XM_025659916.1"/>
</dbReference>
<reference evidence="2 3" key="1">
    <citation type="submission" date="2018-02" db="EMBL/GenBank/DDBJ databases">
        <title>The genomes of Aspergillus section Nigri reveals drivers in fungal speciation.</title>
        <authorList>
            <consortium name="DOE Joint Genome Institute"/>
            <person name="Vesth T.C."/>
            <person name="Nybo J."/>
            <person name="Theobald S."/>
            <person name="Brandl J."/>
            <person name="Frisvad J.C."/>
            <person name="Nielsen K.F."/>
            <person name="Lyhne E.K."/>
            <person name="Kogle M.E."/>
            <person name="Kuo A."/>
            <person name="Riley R."/>
            <person name="Clum A."/>
            <person name="Nolan M."/>
            <person name="Lipzen A."/>
            <person name="Salamov A."/>
            <person name="Henrissat B."/>
            <person name="Wiebenga A."/>
            <person name="De vries R.P."/>
            <person name="Grigoriev I.V."/>
            <person name="Mortensen U.H."/>
            <person name="Andersen M.R."/>
            <person name="Baker S.E."/>
        </authorList>
    </citation>
    <scope>NUCLEOTIDE SEQUENCE [LARGE SCALE GENOMIC DNA]</scope>
    <source>
        <strain evidence="2 3">CBS 112811</strain>
    </source>
</reference>
<organism evidence="2 3">
    <name type="scientific">Aspergillus piperis CBS 112811</name>
    <dbReference type="NCBI Taxonomy" id="1448313"/>
    <lineage>
        <taxon>Eukaryota</taxon>
        <taxon>Fungi</taxon>
        <taxon>Dikarya</taxon>
        <taxon>Ascomycota</taxon>
        <taxon>Pezizomycotina</taxon>
        <taxon>Eurotiomycetes</taxon>
        <taxon>Eurotiomycetidae</taxon>
        <taxon>Eurotiales</taxon>
        <taxon>Aspergillaceae</taxon>
        <taxon>Aspergillus</taxon>
        <taxon>Aspergillus subgen. Circumdati</taxon>
    </lineage>
</organism>
<gene>
    <name evidence="2" type="ORF">BO85DRAFT_448330</name>
</gene>
<evidence type="ECO:0000313" key="3">
    <source>
        <dbReference type="Proteomes" id="UP000249526"/>
    </source>
</evidence>
<sequence>MPMLMMFDLSDLREDSKLVAFQSRQKSIVPSHHINLHWSRNPPPPPPSYPDMGTRRQLHWGVHCSSAMVVVTVTGRVNTTYPTSRMCDGVPQSLWKG</sequence>
<evidence type="ECO:0000313" key="2">
    <source>
        <dbReference type="EMBL" id="RAH58270.1"/>
    </source>
</evidence>
<protein>
    <submittedName>
        <fullName evidence="2">Uncharacterized protein</fullName>
    </submittedName>
</protein>
<dbReference type="EMBL" id="KZ825060">
    <property type="protein sequence ID" value="RAH58270.1"/>
    <property type="molecule type" value="Genomic_DNA"/>
</dbReference>
<accession>A0A8G1R7P4</accession>
<name>A0A8G1R7P4_9EURO</name>
<keyword evidence="3" id="KW-1185">Reference proteome</keyword>
<dbReference type="AlphaFoldDB" id="A0A8G1R7P4"/>